<name>A0A7S2RYL3_9STRA</name>
<evidence type="ECO:0000313" key="4">
    <source>
        <dbReference type="EMBL" id="CAD9684328.1"/>
    </source>
</evidence>
<evidence type="ECO:0000259" key="3">
    <source>
        <dbReference type="Pfam" id="PF13833"/>
    </source>
</evidence>
<dbReference type="InterPro" id="IPR011992">
    <property type="entry name" value="EF-hand-dom_pair"/>
</dbReference>
<dbReference type="Gene3D" id="1.10.238.10">
    <property type="entry name" value="EF-hand"/>
    <property type="match status" value="1"/>
</dbReference>
<accession>A0A7S2RYL3</accession>
<sequence>MEDQNKPFSQNEEKELHRVFNKMANFAVKKKIYEKLQPMKDHRDKILAHRNSPDTVIVFDENQNQMQEDEIGPEYNRLKTEIAVLEKEINTLNKDPNRKIRPVDLNECLKTLGKNCSRKEIDDMIWEVDENLDGTVEWDEFLLTYQRNLVDVTGLEPCQLFNVVQFLLYDKDGR</sequence>
<dbReference type="EMBL" id="HBHK01013352">
    <property type="protein sequence ID" value="CAD9684328.1"/>
    <property type="molecule type" value="Transcribed_RNA"/>
</dbReference>
<dbReference type="InterPro" id="IPR050230">
    <property type="entry name" value="CALM/Myosin/TropC-like"/>
</dbReference>
<dbReference type="PANTHER" id="PTHR23048:SF0">
    <property type="entry name" value="CALMODULIN LIKE 3"/>
    <property type="match status" value="1"/>
</dbReference>
<evidence type="ECO:0000256" key="2">
    <source>
        <dbReference type="ARBA" id="ARBA00022737"/>
    </source>
</evidence>
<evidence type="ECO:0000256" key="1">
    <source>
        <dbReference type="ARBA" id="ARBA00020786"/>
    </source>
</evidence>
<proteinExistence type="predicted"/>
<dbReference type="Pfam" id="PF13833">
    <property type="entry name" value="EF-hand_8"/>
    <property type="match status" value="1"/>
</dbReference>
<dbReference type="GO" id="GO:0016460">
    <property type="term" value="C:myosin II complex"/>
    <property type="evidence" value="ECO:0007669"/>
    <property type="project" value="TreeGrafter"/>
</dbReference>
<dbReference type="SUPFAM" id="SSF47473">
    <property type="entry name" value="EF-hand"/>
    <property type="match status" value="1"/>
</dbReference>
<gene>
    <name evidence="4" type="ORF">QSP1433_LOCUS8391</name>
</gene>
<feature type="domain" description="EF-hand" evidence="3">
    <location>
        <begin position="104"/>
        <end position="142"/>
    </location>
</feature>
<organism evidence="4">
    <name type="scientific">Mucochytrium quahogii</name>
    <dbReference type="NCBI Taxonomy" id="96639"/>
    <lineage>
        <taxon>Eukaryota</taxon>
        <taxon>Sar</taxon>
        <taxon>Stramenopiles</taxon>
        <taxon>Bigyra</taxon>
        <taxon>Labyrinthulomycetes</taxon>
        <taxon>Thraustochytrida</taxon>
        <taxon>Thraustochytriidae</taxon>
        <taxon>Mucochytrium</taxon>
    </lineage>
</organism>
<keyword evidence="2" id="KW-0677">Repeat</keyword>
<dbReference type="AlphaFoldDB" id="A0A7S2RYL3"/>
<reference evidence="4" key="1">
    <citation type="submission" date="2021-01" db="EMBL/GenBank/DDBJ databases">
        <authorList>
            <person name="Corre E."/>
            <person name="Pelletier E."/>
            <person name="Niang G."/>
            <person name="Scheremetjew M."/>
            <person name="Finn R."/>
            <person name="Kale V."/>
            <person name="Holt S."/>
            <person name="Cochrane G."/>
            <person name="Meng A."/>
            <person name="Brown T."/>
            <person name="Cohen L."/>
        </authorList>
    </citation>
    <scope>NUCLEOTIDE SEQUENCE</scope>
    <source>
        <strain evidence="4">NY070348D</strain>
    </source>
</reference>
<dbReference type="InterPro" id="IPR002048">
    <property type="entry name" value="EF_hand_dom"/>
</dbReference>
<protein>
    <recommendedName>
        <fullName evidence="1">Calmodulin</fullName>
    </recommendedName>
</protein>
<dbReference type="GO" id="GO:0005509">
    <property type="term" value="F:calcium ion binding"/>
    <property type="evidence" value="ECO:0007669"/>
    <property type="project" value="InterPro"/>
</dbReference>
<dbReference type="PANTHER" id="PTHR23048">
    <property type="entry name" value="MYOSIN LIGHT CHAIN 1, 3"/>
    <property type="match status" value="1"/>
</dbReference>